<evidence type="ECO:0000313" key="1">
    <source>
        <dbReference type="EMBL" id="MSU91231.1"/>
    </source>
</evidence>
<reference evidence="1 2" key="1">
    <citation type="submission" date="2019-10" db="EMBL/GenBank/DDBJ databases">
        <title>Cognatihalovulum marinum gen. nov. sp. nov., a new member of the family Rhodobacteraceae isolated from deep seawater of the Northwest Indian Ocean.</title>
        <authorList>
            <person name="Ruan C."/>
            <person name="Wang J."/>
            <person name="Zheng X."/>
            <person name="Song L."/>
            <person name="Zhu Y."/>
            <person name="Huang Y."/>
            <person name="Lu Z."/>
            <person name="Du W."/>
            <person name="Huang L."/>
            <person name="Dai X."/>
        </authorList>
    </citation>
    <scope>NUCLEOTIDE SEQUENCE [LARGE SCALE GENOMIC DNA]</scope>
    <source>
        <strain evidence="1 2">2CG4</strain>
    </source>
</reference>
<dbReference type="AlphaFoldDB" id="A0A6L5Z3R0"/>
<gene>
    <name evidence="1" type="ORF">GE300_16740</name>
</gene>
<dbReference type="GO" id="GO:0005737">
    <property type="term" value="C:cytoplasm"/>
    <property type="evidence" value="ECO:0007669"/>
    <property type="project" value="TreeGrafter"/>
</dbReference>
<dbReference type="Gene3D" id="3.90.850.10">
    <property type="entry name" value="Fumarylacetoacetase-like, C-terminal domain"/>
    <property type="match status" value="1"/>
</dbReference>
<dbReference type="EMBL" id="WIND01000017">
    <property type="protein sequence ID" value="MSU91231.1"/>
    <property type="molecule type" value="Genomic_DNA"/>
</dbReference>
<keyword evidence="2" id="KW-1185">Reference proteome</keyword>
<comment type="caution">
    <text evidence="1">The sequence shown here is derived from an EMBL/GenBank/DDBJ whole genome shotgun (WGS) entry which is preliminary data.</text>
</comment>
<dbReference type="InterPro" id="IPR036663">
    <property type="entry name" value="Fumarylacetoacetase_C_sf"/>
</dbReference>
<organism evidence="1 2">
    <name type="scientific">Halovulum marinum</name>
    <dbReference type="NCBI Taxonomy" id="2662447"/>
    <lineage>
        <taxon>Bacteria</taxon>
        <taxon>Pseudomonadati</taxon>
        <taxon>Pseudomonadota</taxon>
        <taxon>Alphaproteobacteria</taxon>
        <taxon>Rhodobacterales</taxon>
        <taxon>Paracoccaceae</taxon>
        <taxon>Halovulum</taxon>
    </lineage>
</organism>
<dbReference type="RefSeq" id="WP_154448178.1">
    <property type="nucleotide sequence ID" value="NZ_WIND01000017.1"/>
</dbReference>
<dbReference type="InterPro" id="IPR050772">
    <property type="entry name" value="Hydratase-Decarb/MhpD_sf"/>
</dbReference>
<name>A0A6L5Z3R0_9RHOB</name>
<proteinExistence type="predicted"/>
<evidence type="ECO:0000313" key="2">
    <source>
        <dbReference type="Proteomes" id="UP000474957"/>
    </source>
</evidence>
<dbReference type="Proteomes" id="UP000474957">
    <property type="component" value="Unassembled WGS sequence"/>
</dbReference>
<dbReference type="SUPFAM" id="SSF56529">
    <property type="entry name" value="FAH"/>
    <property type="match status" value="1"/>
</dbReference>
<dbReference type="PANTHER" id="PTHR30143:SF0">
    <property type="entry name" value="2-KETO-4-PENTENOATE HYDRATASE"/>
    <property type="match status" value="1"/>
</dbReference>
<protein>
    <submittedName>
        <fullName evidence="1">2-keto-4-pentenoate hydratase</fullName>
    </submittedName>
</protein>
<sequence>MTEAVTEAARTLAARLIDARERGQRIAPQDRPDGITEADAYRVQALVAERFGPVGGYKVGCTPGKPPIMAPIHARDVLADGARLEVPGDEPIGIELEIGFRLVAPLPPADAPGRAVRARECIEAVPVIEIVRSRLSAPQQAAPLLKLADNQINGGLVVGTPVRDWSGLELARPSARLRLGDEVVLDGRAEVPGGDAFANFLALADLVGGHCGGLTPGQVVITGSLNGVPWVRAPLAVAAEIDGLGAVALELVPR</sequence>
<accession>A0A6L5Z3R0</accession>
<dbReference type="GO" id="GO:0008684">
    <property type="term" value="F:2-oxopent-4-enoate hydratase activity"/>
    <property type="evidence" value="ECO:0007669"/>
    <property type="project" value="TreeGrafter"/>
</dbReference>
<dbReference type="PANTHER" id="PTHR30143">
    <property type="entry name" value="ACID HYDRATASE"/>
    <property type="match status" value="1"/>
</dbReference>